<evidence type="ECO:0000313" key="13">
    <source>
        <dbReference type="Proteomes" id="UP000824005"/>
    </source>
</evidence>
<comment type="cofactor">
    <cofactor evidence="1">
        <name>FMN</name>
        <dbReference type="ChEBI" id="CHEBI:58210"/>
    </cofactor>
</comment>
<dbReference type="Pfam" id="PF01266">
    <property type="entry name" value="DAO"/>
    <property type="match status" value="1"/>
</dbReference>
<keyword evidence="9" id="KW-0411">Iron-sulfur</keyword>
<comment type="caution">
    <text evidence="12">The sequence shown here is derived from an EMBL/GenBank/DDBJ whole genome shotgun (WGS) entry which is preliminary data.</text>
</comment>
<dbReference type="InterPro" id="IPR013785">
    <property type="entry name" value="Aldolase_TIM"/>
</dbReference>
<gene>
    <name evidence="12" type="ORF">H9830_06085</name>
</gene>
<keyword evidence="8" id="KW-0408">Iron</keyword>
<dbReference type="GO" id="GO:0051536">
    <property type="term" value="F:iron-sulfur cluster binding"/>
    <property type="evidence" value="ECO:0007669"/>
    <property type="project" value="UniProtKB-KW"/>
</dbReference>
<keyword evidence="5" id="KW-0288">FMN</keyword>
<sequence length="654" mass="70375">MSNDRLPNVFSPLQIGPMTVQNRIFSSAHQTTLIRDHLPTPEFLAYHRERARGGTGAIVMEATAVHPSGLLTPKTVAGYLPEIVAAMAEVAAAVHESETKLLTQLFHGGREQIASAPRRPAVGPSAVPTTRFHVEPRALEMGEIEEIIEGYALAASHMQQAGLDGIEISSSHAYLPSQFFTHRSNVRTDRFGPEHPLQFLTEVVDAVRSRVGNELAVGVRLALDEMSDSGLDESACAEVATQVSEGLPIDFISYTMGDSATFSGGAFIAPRPRSMPESILARLPERATGGPVVMATTRVVDIADAEQAISRGLADMVGMTRAQIADPHLVRKAREGEPIIPCTGCNIGCIGHYHAGLPIACTMNQATGREVDLPQPVVRRDRDAVPAVRKRVAILGGGVAGLAAATELAGANAAVTVFEGDVDIGGQLRVAGSAPDHEYTWATWRRWQETLIQNLGIDVRLESVPADADLAGFDDVIDARGAKPFLEEKFLCSLDVTVVDAWSFLRDPQRYRGEHVLVSDWGGEPTGLDCVEVALEHCESVHYAYAGAEPAVNVHQYQRFGYLTRIDVPGCDVMPFTQADVVDDRVVLRGSFSDRLRALPDGVTTVVIAHGRTPRHDPQLAKGIRVGDLDGPRGLEEAALEGYEAARTILDSAS</sequence>
<dbReference type="GO" id="GO:0033543">
    <property type="term" value="P:fatty acid beta-oxidation, unsaturated, even number, reductase/isomerase pathway"/>
    <property type="evidence" value="ECO:0007669"/>
    <property type="project" value="TreeGrafter"/>
</dbReference>
<dbReference type="Gene3D" id="3.20.20.70">
    <property type="entry name" value="Aldolase class I"/>
    <property type="match status" value="1"/>
</dbReference>
<evidence type="ECO:0000256" key="4">
    <source>
        <dbReference type="ARBA" id="ARBA00022630"/>
    </source>
</evidence>
<dbReference type="InterPro" id="IPR006076">
    <property type="entry name" value="FAD-dep_OxRdtase"/>
</dbReference>
<comment type="similarity">
    <text evidence="3">In the N-terminal section; belongs to the NADH:flavin oxidoreductase/NADH oxidase family.</text>
</comment>
<evidence type="ECO:0000313" key="12">
    <source>
        <dbReference type="EMBL" id="HIY65831.1"/>
    </source>
</evidence>
<evidence type="ECO:0000256" key="3">
    <source>
        <dbReference type="ARBA" id="ARBA00011048"/>
    </source>
</evidence>
<evidence type="ECO:0000259" key="10">
    <source>
        <dbReference type="Pfam" id="PF00724"/>
    </source>
</evidence>
<comment type="cofactor">
    <cofactor evidence="2">
        <name>[4Fe-4S] cluster</name>
        <dbReference type="ChEBI" id="CHEBI:49883"/>
    </cofactor>
</comment>
<feature type="domain" description="FAD dependent oxidoreductase" evidence="11">
    <location>
        <begin position="391"/>
        <end position="461"/>
    </location>
</feature>
<dbReference type="GO" id="GO:0010181">
    <property type="term" value="F:FMN binding"/>
    <property type="evidence" value="ECO:0007669"/>
    <property type="project" value="InterPro"/>
</dbReference>
<accession>A0A9D1YXN0</accession>
<dbReference type="Pfam" id="PF00724">
    <property type="entry name" value="Oxidored_FMN"/>
    <property type="match status" value="1"/>
</dbReference>
<dbReference type="InterPro" id="IPR051793">
    <property type="entry name" value="NADH:flavin_oxidoreductase"/>
</dbReference>
<evidence type="ECO:0000256" key="2">
    <source>
        <dbReference type="ARBA" id="ARBA00001966"/>
    </source>
</evidence>
<reference evidence="12" key="1">
    <citation type="journal article" date="2021" name="PeerJ">
        <title>Extensive microbial diversity within the chicken gut microbiome revealed by metagenomics and culture.</title>
        <authorList>
            <person name="Gilroy R."/>
            <person name="Ravi A."/>
            <person name="Getino M."/>
            <person name="Pursley I."/>
            <person name="Horton D.L."/>
            <person name="Alikhan N.F."/>
            <person name="Baker D."/>
            <person name="Gharbi K."/>
            <person name="Hall N."/>
            <person name="Watson M."/>
            <person name="Adriaenssens E.M."/>
            <person name="Foster-Nyarko E."/>
            <person name="Jarju S."/>
            <person name="Secka A."/>
            <person name="Antonio M."/>
            <person name="Oren A."/>
            <person name="Chaudhuri R.R."/>
            <person name="La Ragione R."/>
            <person name="Hildebrand F."/>
            <person name="Pallen M.J."/>
        </authorList>
    </citation>
    <scope>NUCLEOTIDE SEQUENCE</scope>
    <source>
        <strain evidence="12">ChiGjej1B1-98</strain>
    </source>
</reference>
<dbReference type="PRINTS" id="PR00419">
    <property type="entry name" value="ADXRDTASE"/>
</dbReference>
<feature type="domain" description="NADH:flavin oxidoreductase/NADH oxidase N-terminal" evidence="10">
    <location>
        <begin position="9"/>
        <end position="337"/>
    </location>
</feature>
<evidence type="ECO:0000256" key="1">
    <source>
        <dbReference type="ARBA" id="ARBA00001917"/>
    </source>
</evidence>
<dbReference type="SUPFAM" id="SSF51971">
    <property type="entry name" value="Nucleotide-binding domain"/>
    <property type="match status" value="1"/>
</dbReference>
<keyword evidence="7" id="KW-0560">Oxidoreductase</keyword>
<name>A0A9D1YXN0_9MICO</name>
<dbReference type="InterPro" id="IPR001155">
    <property type="entry name" value="OxRdtase_FMN_N"/>
</dbReference>
<dbReference type="PANTHER" id="PTHR42917">
    <property type="entry name" value="2,4-DIENOYL-COA REDUCTASE"/>
    <property type="match status" value="1"/>
</dbReference>
<dbReference type="Gene3D" id="3.50.50.60">
    <property type="entry name" value="FAD/NAD(P)-binding domain"/>
    <property type="match status" value="1"/>
</dbReference>
<proteinExistence type="inferred from homology"/>
<dbReference type="AlphaFoldDB" id="A0A9D1YXN0"/>
<keyword evidence="6" id="KW-0479">Metal-binding</keyword>
<dbReference type="EMBL" id="DXDC01000175">
    <property type="protein sequence ID" value="HIY65831.1"/>
    <property type="molecule type" value="Genomic_DNA"/>
</dbReference>
<organism evidence="12 13">
    <name type="scientific">Candidatus Agrococcus pullicola</name>
    <dbReference type="NCBI Taxonomy" id="2838429"/>
    <lineage>
        <taxon>Bacteria</taxon>
        <taxon>Bacillati</taxon>
        <taxon>Actinomycetota</taxon>
        <taxon>Actinomycetes</taxon>
        <taxon>Micrococcales</taxon>
        <taxon>Microbacteriaceae</taxon>
        <taxon>Agrococcus</taxon>
    </lineage>
</organism>
<dbReference type="Gene3D" id="3.40.50.720">
    <property type="entry name" value="NAD(P)-binding Rossmann-like Domain"/>
    <property type="match status" value="1"/>
</dbReference>
<evidence type="ECO:0000256" key="8">
    <source>
        <dbReference type="ARBA" id="ARBA00023004"/>
    </source>
</evidence>
<dbReference type="GO" id="GO:0046872">
    <property type="term" value="F:metal ion binding"/>
    <property type="evidence" value="ECO:0007669"/>
    <property type="project" value="UniProtKB-KW"/>
</dbReference>
<dbReference type="InterPro" id="IPR036188">
    <property type="entry name" value="FAD/NAD-bd_sf"/>
</dbReference>
<evidence type="ECO:0000256" key="5">
    <source>
        <dbReference type="ARBA" id="ARBA00022643"/>
    </source>
</evidence>
<keyword evidence="4" id="KW-0285">Flavoprotein</keyword>
<dbReference type="PANTHER" id="PTHR42917:SF2">
    <property type="entry name" value="2,4-DIENOYL-COA REDUCTASE [(2E)-ENOYL-COA-PRODUCING]"/>
    <property type="match status" value="1"/>
</dbReference>
<dbReference type="GO" id="GO:0008670">
    <property type="term" value="F:2,4-dienoyl-CoA reductase (NADPH) activity"/>
    <property type="evidence" value="ECO:0007669"/>
    <property type="project" value="TreeGrafter"/>
</dbReference>
<dbReference type="Proteomes" id="UP000824005">
    <property type="component" value="Unassembled WGS sequence"/>
</dbReference>
<evidence type="ECO:0000259" key="11">
    <source>
        <dbReference type="Pfam" id="PF01266"/>
    </source>
</evidence>
<evidence type="ECO:0000256" key="6">
    <source>
        <dbReference type="ARBA" id="ARBA00022723"/>
    </source>
</evidence>
<evidence type="ECO:0000256" key="7">
    <source>
        <dbReference type="ARBA" id="ARBA00023002"/>
    </source>
</evidence>
<protein>
    <submittedName>
        <fullName evidence="12">NAD(P)-binding protein</fullName>
    </submittedName>
</protein>
<evidence type="ECO:0000256" key="9">
    <source>
        <dbReference type="ARBA" id="ARBA00023014"/>
    </source>
</evidence>
<dbReference type="SUPFAM" id="SSF51395">
    <property type="entry name" value="FMN-linked oxidoreductases"/>
    <property type="match status" value="1"/>
</dbReference>
<reference evidence="12" key="2">
    <citation type="submission" date="2021-04" db="EMBL/GenBank/DDBJ databases">
        <authorList>
            <person name="Gilroy R."/>
        </authorList>
    </citation>
    <scope>NUCLEOTIDE SEQUENCE</scope>
    <source>
        <strain evidence="12">ChiGjej1B1-98</strain>
    </source>
</reference>